<accession>A0A4V6YSU2</accession>
<evidence type="ECO:0000313" key="15">
    <source>
        <dbReference type="Proteomes" id="UP000298663"/>
    </source>
</evidence>
<feature type="region of interest" description="Disordered" evidence="11">
    <location>
        <begin position="625"/>
        <end position="668"/>
    </location>
</feature>
<dbReference type="Proteomes" id="UP000298663">
    <property type="component" value="Chromosome X"/>
</dbReference>
<comment type="caution">
    <text evidence="14">The sequence shown here is derived from an EMBL/GenBank/DDBJ whole genome shotgun (WGS) entry which is preliminary data.</text>
</comment>
<reference evidence="14 15" key="1">
    <citation type="journal article" date="2015" name="Genome Biol.">
        <title>Comparative genomics of Steinernema reveals deeply conserved gene regulatory networks.</title>
        <authorList>
            <person name="Dillman A.R."/>
            <person name="Macchietto M."/>
            <person name="Porter C.F."/>
            <person name="Rogers A."/>
            <person name="Williams B."/>
            <person name="Antoshechkin I."/>
            <person name="Lee M.M."/>
            <person name="Goodwin Z."/>
            <person name="Lu X."/>
            <person name="Lewis E.E."/>
            <person name="Goodrich-Blair H."/>
            <person name="Stock S.P."/>
            <person name="Adams B.J."/>
            <person name="Sternberg P.W."/>
            <person name="Mortazavi A."/>
        </authorList>
    </citation>
    <scope>NUCLEOTIDE SEQUENCE [LARGE SCALE GENOMIC DNA]</scope>
    <source>
        <strain evidence="14 15">ALL</strain>
    </source>
</reference>
<comment type="similarity">
    <text evidence="2 10">Belongs to the WD repeat HIR1 family.</text>
</comment>
<organism evidence="14 15">
    <name type="scientific">Steinernema carpocapsae</name>
    <name type="common">Entomopathogenic nematode</name>
    <dbReference type="NCBI Taxonomy" id="34508"/>
    <lineage>
        <taxon>Eukaryota</taxon>
        <taxon>Metazoa</taxon>
        <taxon>Ecdysozoa</taxon>
        <taxon>Nematoda</taxon>
        <taxon>Chromadorea</taxon>
        <taxon>Rhabditida</taxon>
        <taxon>Tylenchina</taxon>
        <taxon>Panagrolaimomorpha</taxon>
        <taxon>Strongyloidoidea</taxon>
        <taxon>Steinernematidae</taxon>
        <taxon>Steinernema</taxon>
    </lineage>
</organism>
<dbReference type="GO" id="GO:0006338">
    <property type="term" value="P:chromatin remodeling"/>
    <property type="evidence" value="ECO:0007669"/>
    <property type="project" value="InterPro"/>
</dbReference>
<dbReference type="SUPFAM" id="SSF50978">
    <property type="entry name" value="WD40 repeat-like"/>
    <property type="match status" value="1"/>
</dbReference>
<dbReference type="Gene3D" id="2.130.10.10">
    <property type="entry name" value="YVTN repeat-like/Quinoprotein amine dehydrogenase"/>
    <property type="match status" value="2"/>
</dbReference>
<evidence type="ECO:0000256" key="9">
    <source>
        <dbReference type="PROSITE-ProRule" id="PRU00221"/>
    </source>
</evidence>
<evidence type="ECO:0000256" key="8">
    <source>
        <dbReference type="ARBA" id="ARBA00023242"/>
    </source>
</evidence>
<comment type="subcellular location">
    <subcellularLocation>
        <location evidence="1 10">Nucleus</location>
    </subcellularLocation>
</comment>
<name>A0A4V6YSU2_STECR</name>
<keyword evidence="4 10" id="KW-0677">Repeat</keyword>
<evidence type="ECO:0000256" key="1">
    <source>
        <dbReference type="ARBA" id="ARBA00004123"/>
    </source>
</evidence>
<keyword evidence="10" id="KW-0678">Repressor</keyword>
<dbReference type="OrthoDB" id="1741719at2759"/>
<dbReference type="InterPro" id="IPR036322">
    <property type="entry name" value="WD40_repeat_dom_sf"/>
</dbReference>
<dbReference type="InterPro" id="IPR015943">
    <property type="entry name" value="WD40/YVTN_repeat-like_dom_sf"/>
</dbReference>
<evidence type="ECO:0000256" key="7">
    <source>
        <dbReference type="ARBA" id="ARBA00023163"/>
    </source>
</evidence>
<feature type="domain" description="Protein HIRA-like C-terminal" evidence="12">
    <location>
        <begin position="820"/>
        <end position="911"/>
    </location>
</feature>
<dbReference type="STRING" id="34508.A0A4V6YSU2"/>
<dbReference type="PANTHER" id="PTHR13831:SF0">
    <property type="entry name" value="PROTEIN HIRA"/>
    <property type="match status" value="1"/>
</dbReference>
<keyword evidence="8 10" id="KW-0539">Nucleus</keyword>
<evidence type="ECO:0000256" key="4">
    <source>
        <dbReference type="ARBA" id="ARBA00022737"/>
    </source>
</evidence>
<reference evidence="14 15" key="2">
    <citation type="journal article" date="2019" name="G3 (Bethesda)">
        <title>Hybrid Assembly of the Genome of the Entomopathogenic Nematode Steinernema carpocapsae Identifies the X-Chromosome.</title>
        <authorList>
            <person name="Serra L."/>
            <person name="Macchietto M."/>
            <person name="Macias-Munoz A."/>
            <person name="McGill C.J."/>
            <person name="Rodriguez I.M."/>
            <person name="Rodriguez B."/>
            <person name="Murad R."/>
            <person name="Mortazavi A."/>
        </authorList>
    </citation>
    <scope>NUCLEOTIDE SEQUENCE [LARGE SCALE GENOMIC DNA]</scope>
    <source>
        <strain evidence="14 15">ALL</strain>
    </source>
</reference>
<dbReference type="InterPro" id="IPR055410">
    <property type="entry name" value="Beta-prop_CAF1B_HIR1"/>
</dbReference>
<dbReference type="EMBL" id="CM016762">
    <property type="protein sequence ID" value="TMS34173.1"/>
    <property type="molecule type" value="Genomic_DNA"/>
</dbReference>
<keyword evidence="7 10" id="KW-0804">Transcription</keyword>
<evidence type="ECO:0000256" key="6">
    <source>
        <dbReference type="ARBA" id="ARBA00023015"/>
    </source>
</evidence>
<evidence type="ECO:0000256" key="3">
    <source>
        <dbReference type="ARBA" id="ARBA00022574"/>
    </source>
</evidence>
<dbReference type="GO" id="GO:0031491">
    <property type="term" value="F:nucleosome binding"/>
    <property type="evidence" value="ECO:0007669"/>
    <property type="project" value="TreeGrafter"/>
</dbReference>
<evidence type="ECO:0000256" key="5">
    <source>
        <dbReference type="ARBA" id="ARBA00022853"/>
    </source>
</evidence>
<dbReference type="GO" id="GO:0000417">
    <property type="term" value="C:HIR complex"/>
    <property type="evidence" value="ECO:0007669"/>
    <property type="project" value="TreeGrafter"/>
</dbReference>
<keyword evidence="5 10" id="KW-0156">Chromatin regulator</keyword>
<feature type="repeat" description="WD" evidence="9">
    <location>
        <begin position="126"/>
        <end position="158"/>
    </location>
</feature>
<dbReference type="InterPro" id="IPR011494">
    <property type="entry name" value="HIRA-like_C"/>
</dbReference>
<dbReference type="SMART" id="SM00320">
    <property type="entry name" value="WD40"/>
    <property type="match status" value="6"/>
</dbReference>
<dbReference type="InterPro" id="IPR001680">
    <property type="entry name" value="WD40_rpt"/>
</dbReference>
<gene>
    <name evidence="14" type="ORF">L596_001812</name>
</gene>
<evidence type="ECO:0000313" key="14">
    <source>
        <dbReference type="EMBL" id="TMS34173.1"/>
    </source>
</evidence>
<dbReference type="EMBL" id="AZBU02000001">
    <property type="protein sequence ID" value="TMS34173.1"/>
    <property type="molecule type" value="Genomic_DNA"/>
</dbReference>
<dbReference type="AlphaFoldDB" id="A0A4V6YSU2"/>
<dbReference type="InterPro" id="IPR031120">
    <property type="entry name" value="HIR1-like"/>
</dbReference>
<dbReference type="PANTHER" id="PTHR13831">
    <property type="entry name" value="MEMBER OF THE HIR1 FAMILY OF WD-REPEAT PROTEINS"/>
    <property type="match status" value="1"/>
</dbReference>
<dbReference type="GO" id="GO:0006351">
    <property type="term" value="P:DNA-templated transcription"/>
    <property type="evidence" value="ECO:0007669"/>
    <property type="project" value="InterPro"/>
</dbReference>
<feature type="repeat" description="WD" evidence="9">
    <location>
        <begin position="173"/>
        <end position="214"/>
    </location>
</feature>
<dbReference type="Pfam" id="PF24105">
    <property type="entry name" value="Beta-prop_CAF1B_HIR1"/>
    <property type="match status" value="1"/>
</dbReference>
<evidence type="ECO:0000259" key="13">
    <source>
        <dbReference type="Pfam" id="PF24105"/>
    </source>
</evidence>
<evidence type="ECO:0000256" key="11">
    <source>
        <dbReference type="SAM" id="MobiDB-lite"/>
    </source>
</evidence>
<keyword evidence="6 10" id="KW-0805">Transcription regulation</keyword>
<sequence>MKLRYYPSVAHPDNGCIYSMDFHPNGRKLITVGQGKKGDGAGVIMVWDLKELFAGQKKVVLYHANDMKIMNCVRWSKADFGKRFACGGDSNEVLVYRCTGMTAGYGLIKNHQLCERTEKYIVESRLVGHTLDVLHVEWSHDGRFLASSSVDGTVIVWDATNLPTKVISLTKKNGGHLEPVKGISFDPVGKYFSTQSNDKTLKIWNTDDWSIAKTITEPFKESGHTSMFMRHDWTPDGSYLVAPGATNNGGPTAQIVKRKNWDASLDLVGHRKPVTCVRACPNLMQFLDHKGKMRTVSCFALGSADKGLSVWVIPSVSRPVIVLDNLFKHSIVDVAWNGFQLAACSVDGSVRFLEFKAKEIGELFTDGDMASEFQRMYKSVPKQHALSADLQQNGNAAPDSATKPATDNFGIIDPEHIKLRRMEQRRLEEVRRARAAESASVAPRKPIETRPISVSQQQAMVNKVRAAYGMTGESVAPIAPRKPVETPAPGAVLEQAAPQPSAPENGALEIAAPASRTPPPVEDEYDEQPSPDSTAYLESPDPAAPQAQYVPTTSIFARPPDSPAAPVVSEQPATPPKQSYVIDKKTKKKRLVNCEFMGSLLEDTSEVPEPVPTAPAPVQIRITPMHESTPNAVPVRPKKRRIADSDDEEVSPQPSRSRSKKNRIMEDEPEGIVSIRVAAIAQHSSHHKHNMQQPIASVPFPSDVPPLRPLPRMGRTEITLPPRKASLQINLPPVDEYDSAIQISVDETTQSNSAQEANSTAQEARSIIVATGEDKKTLWIGYIEGAVAVVEGNSAYMAVSTYDSGLTVFGSRSGEIFLETVTDAPAAILVVYRHFVIAVTVNASFYMYDVKKRKLILKTTVKQLMPETVTILSIDVHNDRPLLSLSNAKTFTWDFDLQGWSLLMSKNSFAHKASLNLGGGPSGILSTMLNKNPGDSIMVDVNVCSDVTENQVQRAVQAAISLNDSEEFERFATRLVQIYVSSRKTAKLSTFLEHLQYKDNVCGIPTSDLIATFVGMTGTISEFADIRINYAAKHSAFDALMR</sequence>
<evidence type="ECO:0000256" key="2">
    <source>
        <dbReference type="ARBA" id="ARBA00007306"/>
    </source>
</evidence>
<evidence type="ECO:0000256" key="10">
    <source>
        <dbReference type="RuleBase" id="RU364014"/>
    </source>
</evidence>
<keyword evidence="15" id="KW-1185">Reference proteome</keyword>
<protein>
    <recommendedName>
        <fullName evidence="10">Protein HIRA</fullName>
    </recommendedName>
</protein>
<dbReference type="PROSITE" id="PS50082">
    <property type="entry name" value="WD_REPEATS_2"/>
    <property type="match status" value="2"/>
</dbReference>
<proteinExistence type="inferred from homology"/>
<dbReference type="GO" id="GO:0000785">
    <property type="term" value="C:chromatin"/>
    <property type="evidence" value="ECO:0007669"/>
    <property type="project" value="TreeGrafter"/>
</dbReference>
<feature type="region of interest" description="Disordered" evidence="11">
    <location>
        <begin position="513"/>
        <end position="582"/>
    </location>
</feature>
<dbReference type="GO" id="GO:0005634">
    <property type="term" value="C:nucleus"/>
    <property type="evidence" value="ECO:0007669"/>
    <property type="project" value="UniProtKB-SubCell"/>
</dbReference>
<feature type="domain" description="CAF1B/HIR1 beta-propeller" evidence="13">
    <location>
        <begin position="7"/>
        <end position="360"/>
    </location>
</feature>
<evidence type="ECO:0000259" key="12">
    <source>
        <dbReference type="Pfam" id="PF07569"/>
    </source>
</evidence>
<dbReference type="PROSITE" id="PS50294">
    <property type="entry name" value="WD_REPEATS_REGION"/>
    <property type="match status" value="2"/>
</dbReference>
<keyword evidence="3 9" id="KW-0853">WD repeat</keyword>
<dbReference type="GO" id="GO:0006355">
    <property type="term" value="P:regulation of DNA-templated transcription"/>
    <property type="evidence" value="ECO:0007669"/>
    <property type="project" value="InterPro"/>
</dbReference>
<dbReference type="Pfam" id="PF07569">
    <property type="entry name" value="Hira"/>
    <property type="match status" value="1"/>
</dbReference>
<comment type="function">
    <text evidence="10">Required for replication-independent chromatin assembly and for the periodic repression of histone gene transcription during the cell cycle.</text>
</comment>